<dbReference type="Proteomes" id="UP000320762">
    <property type="component" value="Unassembled WGS sequence"/>
</dbReference>
<name>A0A550BTZ7_9AGAR</name>
<dbReference type="AlphaFoldDB" id="A0A550BTZ7"/>
<gene>
    <name evidence="2" type="ORF">BD626DRAFT_267951</name>
</gene>
<feature type="region of interest" description="Disordered" evidence="1">
    <location>
        <begin position="38"/>
        <end position="64"/>
    </location>
</feature>
<reference evidence="2 3" key="1">
    <citation type="journal article" date="2019" name="New Phytol.">
        <title>Comparative genomics reveals unique wood-decay strategies and fruiting body development in the Schizophyllaceae.</title>
        <authorList>
            <person name="Almasi E."/>
            <person name="Sahu N."/>
            <person name="Krizsan K."/>
            <person name="Balint B."/>
            <person name="Kovacs G.M."/>
            <person name="Kiss B."/>
            <person name="Cseklye J."/>
            <person name="Drula E."/>
            <person name="Henrissat B."/>
            <person name="Nagy I."/>
            <person name="Chovatia M."/>
            <person name="Adam C."/>
            <person name="LaButti K."/>
            <person name="Lipzen A."/>
            <person name="Riley R."/>
            <person name="Grigoriev I.V."/>
            <person name="Nagy L.G."/>
        </authorList>
    </citation>
    <scope>NUCLEOTIDE SEQUENCE [LARGE SCALE GENOMIC DNA]</scope>
    <source>
        <strain evidence="2 3">NL-1724</strain>
    </source>
</reference>
<sequence>MAFPAAIIQAPADQHNFYGPPPPPVGYPVSSGYHAGAALARAPPRPPLRPAPAPVPPLPPRPQPPARFDTANPFGNRACRHRCRTTGAWERGAPNINASTCLETRQDPLAALPSSTIPHGAPRTRCDLALGKEWGEVGHDGLVDGLHRSTSGLYRSKSLHAASGARRSDSVHGPLLRGYTARCPLAGAAGRQTVGFYDADQIAAALVRAAGRSAPDAHLEDKRLHYFVTQVLGRTQVQLSVALHAIMLLAPSSSLASAAPQQRLIAALALAHRAGTELGICSGCWAHVANGCSAGEGRAWLGNDAFVRIGSKDASAGGVAPFTKEEVRRNSEALLRGAGYRLHVERGELEEIAMSALEDVAMRADAANVANTNSQEYAEMPPRSQSAVPWLPPGAVARPVRSPEPSTSRYPEPPMSRYPEPSMSRSPMSPKSRPLDPLVLRPRTISLGEGARAAPGGRMLFHPLYRPSPLNAYNTGKSSYPPPRPRAQ</sequence>
<feature type="compositionally biased region" description="Low complexity" evidence="1">
    <location>
        <begin position="417"/>
        <end position="432"/>
    </location>
</feature>
<proteinExistence type="predicted"/>
<dbReference type="OrthoDB" id="10430952at2759"/>
<dbReference type="EMBL" id="VDMD01000083">
    <property type="protein sequence ID" value="TRM55986.1"/>
    <property type="molecule type" value="Genomic_DNA"/>
</dbReference>
<accession>A0A550BTZ7</accession>
<comment type="caution">
    <text evidence="2">The sequence shown here is derived from an EMBL/GenBank/DDBJ whole genome shotgun (WGS) entry which is preliminary data.</text>
</comment>
<evidence type="ECO:0000313" key="2">
    <source>
        <dbReference type="EMBL" id="TRM55986.1"/>
    </source>
</evidence>
<feature type="region of interest" description="Disordered" evidence="1">
    <location>
        <begin position="373"/>
        <end position="438"/>
    </location>
</feature>
<feature type="region of interest" description="Disordered" evidence="1">
    <location>
        <begin position="466"/>
        <end position="488"/>
    </location>
</feature>
<evidence type="ECO:0000313" key="3">
    <source>
        <dbReference type="Proteomes" id="UP000320762"/>
    </source>
</evidence>
<feature type="compositionally biased region" description="Pro residues" evidence="1">
    <location>
        <begin position="43"/>
        <end position="64"/>
    </location>
</feature>
<evidence type="ECO:0000256" key="1">
    <source>
        <dbReference type="SAM" id="MobiDB-lite"/>
    </source>
</evidence>
<organism evidence="2 3">
    <name type="scientific">Schizophyllum amplum</name>
    <dbReference type="NCBI Taxonomy" id="97359"/>
    <lineage>
        <taxon>Eukaryota</taxon>
        <taxon>Fungi</taxon>
        <taxon>Dikarya</taxon>
        <taxon>Basidiomycota</taxon>
        <taxon>Agaricomycotina</taxon>
        <taxon>Agaricomycetes</taxon>
        <taxon>Agaricomycetidae</taxon>
        <taxon>Agaricales</taxon>
        <taxon>Schizophyllaceae</taxon>
        <taxon>Schizophyllum</taxon>
    </lineage>
</organism>
<protein>
    <submittedName>
        <fullName evidence="2">Uncharacterized protein</fullName>
    </submittedName>
</protein>
<keyword evidence="3" id="KW-1185">Reference proteome</keyword>